<dbReference type="InterPro" id="IPR036415">
    <property type="entry name" value="Lamin_tail_dom_sf"/>
</dbReference>
<proteinExistence type="predicted"/>
<dbReference type="InParanoid" id="A0A061ACC6"/>
<dbReference type="Gene3D" id="2.40.50.90">
    <property type="match status" value="1"/>
</dbReference>
<dbReference type="OrthoDB" id="384429at2"/>
<name>A0A061ACC6_9MOLU</name>
<evidence type="ECO:0000313" key="3">
    <source>
        <dbReference type="EMBL" id="CDR31530.1"/>
    </source>
</evidence>
<dbReference type="InterPro" id="IPR016071">
    <property type="entry name" value="Staphylococal_nuclease_OB-fold"/>
</dbReference>
<sequence>MKKVLVLAITILIAGLIVACQTVTDSPVVISKIYTSSDQENNVIELYNPSDASVDLSTHTIRFYTNGSREVSQSISLTGTIDANAYYVIGSKDHDNASVKALFDYVYETGPLPYNGNDAMELAVSNNAVDLVGDIGLDFMYSYNVTLIRLGEKDSYENTQTYNAFNFIAYLPDQYQYLKNDTHEIKTLEQLYSGPRLESRYLEELPYVSTTNSTTGGGGAVETTVQSVADGDTAFFRSQGGFAGGSVRYFYLNTPEVNGSNVSAEPWGYVASKYNKQYLLNEEAGKVIHVQSIPGYSLTEGYGRNLGLVWVNGHLSQFMIVAEGLSEDVSLTYQEYDLLLSYKNVPYLTFMRFAENRAKVNGWATKGYPSNPNGEKSPDWNYSANGGVGALATTTPNWEPKLPIPWK</sequence>
<feature type="signal peptide" evidence="1">
    <location>
        <begin position="1"/>
        <end position="19"/>
    </location>
</feature>
<dbReference type="Pfam" id="PF00565">
    <property type="entry name" value="SNase"/>
    <property type="match status" value="1"/>
</dbReference>
<dbReference type="Proteomes" id="UP000032434">
    <property type="component" value="Chromosome 1"/>
</dbReference>
<dbReference type="Pfam" id="PF00932">
    <property type="entry name" value="LTD"/>
    <property type="match status" value="1"/>
</dbReference>
<dbReference type="HOGENOM" id="CLU_690062_0_0_14"/>
<accession>A0A061ACC6</accession>
<evidence type="ECO:0000256" key="1">
    <source>
        <dbReference type="SAM" id="SignalP"/>
    </source>
</evidence>
<dbReference type="PATRIC" id="fig|35623.3.peg.1458"/>
<keyword evidence="4" id="KW-1185">Reference proteome</keyword>
<feature type="domain" description="LTD" evidence="2">
    <location>
        <begin position="19"/>
        <end position="196"/>
    </location>
</feature>
<organism evidence="3 4">
    <name type="scientific">Acholeplasma oculi</name>
    <dbReference type="NCBI Taxonomy" id="35623"/>
    <lineage>
        <taxon>Bacteria</taxon>
        <taxon>Bacillati</taxon>
        <taxon>Mycoplasmatota</taxon>
        <taxon>Mollicutes</taxon>
        <taxon>Acholeplasmatales</taxon>
        <taxon>Acholeplasmataceae</taxon>
        <taxon>Acholeplasma</taxon>
    </lineage>
</organism>
<dbReference type="PROSITE" id="PS51257">
    <property type="entry name" value="PROKAR_LIPOPROTEIN"/>
    <property type="match status" value="1"/>
</dbReference>
<dbReference type="EMBL" id="LK028559">
    <property type="protein sequence ID" value="CDR31530.1"/>
    <property type="molecule type" value="Genomic_DNA"/>
</dbReference>
<dbReference type="STRING" id="35623.Aocu_14570"/>
<dbReference type="AlphaFoldDB" id="A0A061ACC6"/>
<protein>
    <submittedName>
        <fullName evidence="3">Staphylococcal-like nuclease, SNase-like</fullName>
    </submittedName>
</protein>
<dbReference type="RefSeq" id="WP_045749934.1">
    <property type="nucleotide sequence ID" value="NZ_FUZK01000004.1"/>
</dbReference>
<evidence type="ECO:0000313" key="4">
    <source>
        <dbReference type="Proteomes" id="UP000032434"/>
    </source>
</evidence>
<dbReference type="Gene3D" id="2.60.40.1260">
    <property type="entry name" value="Lamin Tail domain"/>
    <property type="match status" value="1"/>
</dbReference>
<keyword evidence="1" id="KW-0732">Signal</keyword>
<dbReference type="InterPro" id="IPR001322">
    <property type="entry name" value="Lamin_tail_dom"/>
</dbReference>
<dbReference type="PROSITE" id="PS51841">
    <property type="entry name" value="LTD"/>
    <property type="match status" value="1"/>
</dbReference>
<dbReference type="InterPro" id="IPR035437">
    <property type="entry name" value="SNase_OB-fold_sf"/>
</dbReference>
<dbReference type="SUPFAM" id="SSF50199">
    <property type="entry name" value="Staphylococcal nuclease"/>
    <property type="match status" value="1"/>
</dbReference>
<evidence type="ECO:0000259" key="2">
    <source>
        <dbReference type="PROSITE" id="PS51841"/>
    </source>
</evidence>
<dbReference type="SUPFAM" id="SSF74853">
    <property type="entry name" value="Lamin A/C globular tail domain"/>
    <property type="match status" value="1"/>
</dbReference>
<gene>
    <name evidence="3" type="ORF">Aocu_14570</name>
</gene>
<feature type="chain" id="PRO_5001598530" evidence="1">
    <location>
        <begin position="20"/>
        <end position="407"/>
    </location>
</feature>
<reference evidence="4" key="1">
    <citation type="submission" date="2014-05" db="EMBL/GenBank/DDBJ databases">
        <authorList>
            <person name="Kube M."/>
        </authorList>
    </citation>
    <scope>NUCLEOTIDE SEQUENCE [LARGE SCALE GENOMIC DNA]</scope>
</reference>
<dbReference type="KEGG" id="aoc:Aocu_14570"/>